<accession>A0AAV4Y1Y8</accession>
<comment type="caution">
    <text evidence="1">The sequence shown here is derived from an EMBL/GenBank/DDBJ whole genome shotgun (WGS) entry which is preliminary data.</text>
</comment>
<dbReference type="Proteomes" id="UP001054945">
    <property type="component" value="Unassembled WGS sequence"/>
</dbReference>
<proteinExistence type="predicted"/>
<dbReference type="EMBL" id="BPLR01018660">
    <property type="protein sequence ID" value="GIZ01382.1"/>
    <property type="molecule type" value="Genomic_DNA"/>
</dbReference>
<name>A0AAV4Y1Y8_CAEEX</name>
<evidence type="ECO:0000313" key="2">
    <source>
        <dbReference type="Proteomes" id="UP001054945"/>
    </source>
</evidence>
<reference evidence="1 2" key="1">
    <citation type="submission" date="2021-06" db="EMBL/GenBank/DDBJ databases">
        <title>Caerostris extrusa draft genome.</title>
        <authorList>
            <person name="Kono N."/>
            <person name="Arakawa K."/>
        </authorList>
    </citation>
    <scope>NUCLEOTIDE SEQUENCE [LARGE SCALE GENOMIC DNA]</scope>
</reference>
<evidence type="ECO:0000313" key="1">
    <source>
        <dbReference type="EMBL" id="GIZ01382.1"/>
    </source>
</evidence>
<gene>
    <name evidence="1" type="ORF">CEXT_426491</name>
</gene>
<sequence>MVLKIAVCFHPNLARAASGRVICSRGGLYLSSSNEISGLHYTLEGDEMDFSLVLKTVSNFRFRRTFFLSLRIRNCIFTGTFRWTNEIGQIQKKKSLYKLFVVRKRSYPVLEPT</sequence>
<organism evidence="1 2">
    <name type="scientific">Caerostris extrusa</name>
    <name type="common">Bark spider</name>
    <name type="synonym">Caerostris bankana</name>
    <dbReference type="NCBI Taxonomy" id="172846"/>
    <lineage>
        <taxon>Eukaryota</taxon>
        <taxon>Metazoa</taxon>
        <taxon>Ecdysozoa</taxon>
        <taxon>Arthropoda</taxon>
        <taxon>Chelicerata</taxon>
        <taxon>Arachnida</taxon>
        <taxon>Araneae</taxon>
        <taxon>Araneomorphae</taxon>
        <taxon>Entelegynae</taxon>
        <taxon>Araneoidea</taxon>
        <taxon>Araneidae</taxon>
        <taxon>Caerostris</taxon>
    </lineage>
</organism>
<protein>
    <submittedName>
        <fullName evidence="1">Uncharacterized protein</fullName>
    </submittedName>
</protein>
<dbReference type="AlphaFoldDB" id="A0AAV4Y1Y8"/>
<keyword evidence="2" id="KW-1185">Reference proteome</keyword>